<name>A0A3Q0F9D1_VIGRR</name>
<keyword evidence="1" id="KW-1185">Reference proteome</keyword>
<sequence>MESAISLRYCPFPYSSKGFQSAASIGFHLRLNHATPLSAPQFSATRHQVTRSVWHANCTFERFSQPTQKEERGSEILRGVTGASLVLACVLGLFNFKMNPKLTTAHASSSSSFPSSGHYNSSMFENEVDGKGRDALESLLKIMKDAQVHENEIIPSQFNEDRGPSGEEVNTLKCIAIRESKSPKGREALKKLQEQYIKCKNDDLRQAQEYLGVALVEVLLLLQKCDELLNLYDDDDSGFGRRMVKAKLILYKAIVHTMLEDNGARKWGNKEALEWRKTFIKTF</sequence>
<evidence type="ECO:0000313" key="1">
    <source>
        <dbReference type="Proteomes" id="UP000087766"/>
    </source>
</evidence>
<proteinExistence type="predicted"/>
<protein>
    <submittedName>
        <fullName evidence="2">Uncharacterized protein LOC106767861 isoform X2</fullName>
    </submittedName>
</protein>
<evidence type="ECO:0000313" key="2">
    <source>
        <dbReference type="RefSeq" id="XP_022640201.1"/>
    </source>
</evidence>
<dbReference type="RefSeq" id="XP_022640201.1">
    <property type="nucleotide sequence ID" value="XM_022784480.1"/>
</dbReference>
<dbReference type="PANTHER" id="PTHR36350">
    <property type="entry name" value="TRANSMEMBRANE PROTEIN"/>
    <property type="match status" value="1"/>
</dbReference>
<dbReference type="AlphaFoldDB" id="A0A3Q0F9D1"/>
<gene>
    <name evidence="2" type="primary">LOC106767861</name>
</gene>
<dbReference type="GeneID" id="106767861"/>
<dbReference type="PANTHER" id="PTHR36350:SF2">
    <property type="entry name" value="PROTEIN, PUTATIVE-RELATED"/>
    <property type="match status" value="1"/>
</dbReference>
<dbReference type="Proteomes" id="UP000087766">
    <property type="component" value="Chromosome 7"/>
</dbReference>
<accession>A0A3Q0F9D1</accession>
<reference evidence="2" key="2">
    <citation type="submission" date="2025-08" db="UniProtKB">
        <authorList>
            <consortium name="RefSeq"/>
        </authorList>
    </citation>
    <scope>IDENTIFICATION</scope>
    <source>
        <tissue evidence="2">Leaf</tissue>
    </source>
</reference>
<organism evidence="1 2">
    <name type="scientific">Vigna radiata var. radiata</name>
    <name type="common">Mung bean</name>
    <name type="synonym">Phaseolus aureus</name>
    <dbReference type="NCBI Taxonomy" id="3916"/>
    <lineage>
        <taxon>Eukaryota</taxon>
        <taxon>Viridiplantae</taxon>
        <taxon>Streptophyta</taxon>
        <taxon>Embryophyta</taxon>
        <taxon>Tracheophyta</taxon>
        <taxon>Spermatophyta</taxon>
        <taxon>Magnoliopsida</taxon>
        <taxon>eudicotyledons</taxon>
        <taxon>Gunneridae</taxon>
        <taxon>Pentapetalae</taxon>
        <taxon>rosids</taxon>
        <taxon>fabids</taxon>
        <taxon>Fabales</taxon>
        <taxon>Fabaceae</taxon>
        <taxon>Papilionoideae</taxon>
        <taxon>50 kb inversion clade</taxon>
        <taxon>NPAAA clade</taxon>
        <taxon>indigoferoid/millettioid clade</taxon>
        <taxon>Phaseoleae</taxon>
        <taxon>Vigna</taxon>
    </lineage>
</organism>
<reference evidence="1" key="1">
    <citation type="journal article" date="2014" name="Nat. Commun.">
        <title>Genome sequence of mungbean and insights into evolution within Vigna species.</title>
        <authorList>
            <person name="Kang Y.J."/>
            <person name="Kim S.K."/>
            <person name="Kim M.Y."/>
            <person name="Lestari P."/>
            <person name="Kim K.H."/>
            <person name="Ha B.K."/>
            <person name="Jun T.H."/>
            <person name="Hwang W.J."/>
            <person name="Lee T."/>
            <person name="Lee J."/>
            <person name="Shim S."/>
            <person name="Yoon M.Y."/>
            <person name="Jang Y.E."/>
            <person name="Han K.S."/>
            <person name="Taeprayoon P."/>
            <person name="Yoon N."/>
            <person name="Somta P."/>
            <person name="Tanya P."/>
            <person name="Kim K.S."/>
            <person name="Gwag J.G."/>
            <person name="Moon J.K."/>
            <person name="Lee Y.H."/>
            <person name="Park B.S."/>
            <person name="Bombarely A."/>
            <person name="Doyle J.J."/>
            <person name="Jackson S.A."/>
            <person name="Schafleitner R."/>
            <person name="Srinives P."/>
            <person name="Varshney R.K."/>
            <person name="Lee S.H."/>
        </authorList>
    </citation>
    <scope>NUCLEOTIDE SEQUENCE [LARGE SCALE GENOMIC DNA]</scope>
    <source>
        <strain evidence="1">cv. VC1973A</strain>
    </source>
</reference>